<keyword evidence="6" id="KW-0812">Transmembrane</keyword>
<dbReference type="SUPFAM" id="SSF48264">
    <property type="entry name" value="Cytochrome P450"/>
    <property type="match status" value="1"/>
</dbReference>
<dbReference type="Gene3D" id="1.10.630.10">
    <property type="entry name" value="Cytochrome P450"/>
    <property type="match status" value="1"/>
</dbReference>
<name>A0A4Y7T6U2_COPMI</name>
<dbReference type="InterPro" id="IPR002401">
    <property type="entry name" value="Cyt_P450_E_grp-I"/>
</dbReference>
<dbReference type="GO" id="GO:0004497">
    <property type="term" value="F:monooxygenase activity"/>
    <property type="evidence" value="ECO:0007669"/>
    <property type="project" value="UniProtKB-KW"/>
</dbReference>
<comment type="subcellular location">
    <subcellularLocation>
        <location evidence="2">Membrane</location>
        <topology evidence="2">Single-pass membrane protein</topology>
    </subcellularLocation>
</comment>
<keyword evidence="9" id="KW-0560">Oxidoreductase</keyword>
<evidence type="ECO:0000256" key="4">
    <source>
        <dbReference type="ARBA" id="ARBA00010617"/>
    </source>
</evidence>
<comment type="pathway">
    <text evidence="3">Secondary metabolite biosynthesis.</text>
</comment>
<dbReference type="InterPro" id="IPR036396">
    <property type="entry name" value="Cyt_P450_sf"/>
</dbReference>
<dbReference type="PANTHER" id="PTHR46300">
    <property type="entry name" value="P450, PUTATIVE (EUROFUNG)-RELATED-RELATED"/>
    <property type="match status" value="1"/>
</dbReference>
<evidence type="ECO:0000256" key="3">
    <source>
        <dbReference type="ARBA" id="ARBA00005179"/>
    </source>
</evidence>
<dbReference type="AlphaFoldDB" id="A0A4Y7T6U2"/>
<dbReference type="EMBL" id="QPFP01000026">
    <property type="protein sequence ID" value="TEB29674.1"/>
    <property type="molecule type" value="Genomic_DNA"/>
</dbReference>
<dbReference type="GO" id="GO:0016020">
    <property type="term" value="C:membrane"/>
    <property type="evidence" value="ECO:0007669"/>
    <property type="project" value="UniProtKB-SubCell"/>
</dbReference>
<dbReference type="STRING" id="71717.A0A4Y7T6U2"/>
<keyword evidence="15" id="KW-1185">Reference proteome</keyword>
<comment type="similarity">
    <text evidence="4">Belongs to the cytochrome P450 family.</text>
</comment>
<protein>
    <submittedName>
        <fullName evidence="14">Cytochrome P450</fullName>
    </submittedName>
</protein>
<comment type="cofactor">
    <cofactor evidence="1">
        <name>heme</name>
        <dbReference type="ChEBI" id="CHEBI:30413"/>
    </cofactor>
</comment>
<evidence type="ECO:0000256" key="11">
    <source>
        <dbReference type="ARBA" id="ARBA00023033"/>
    </source>
</evidence>
<evidence type="ECO:0000256" key="7">
    <source>
        <dbReference type="ARBA" id="ARBA00022723"/>
    </source>
</evidence>
<keyword evidence="7" id="KW-0479">Metal-binding</keyword>
<proteinExistence type="inferred from homology"/>
<evidence type="ECO:0000256" key="13">
    <source>
        <dbReference type="ARBA" id="ARBA00023180"/>
    </source>
</evidence>
<evidence type="ECO:0000256" key="9">
    <source>
        <dbReference type="ARBA" id="ARBA00023002"/>
    </source>
</evidence>
<evidence type="ECO:0000256" key="1">
    <source>
        <dbReference type="ARBA" id="ARBA00001971"/>
    </source>
</evidence>
<accession>A0A4Y7T6U2</accession>
<gene>
    <name evidence="14" type="ORF">FA13DRAFT_1792984</name>
</gene>
<evidence type="ECO:0000256" key="6">
    <source>
        <dbReference type="ARBA" id="ARBA00022692"/>
    </source>
</evidence>
<evidence type="ECO:0000256" key="8">
    <source>
        <dbReference type="ARBA" id="ARBA00022989"/>
    </source>
</evidence>
<dbReference type="GO" id="GO:0020037">
    <property type="term" value="F:heme binding"/>
    <property type="evidence" value="ECO:0007669"/>
    <property type="project" value="InterPro"/>
</dbReference>
<dbReference type="InterPro" id="IPR050364">
    <property type="entry name" value="Cytochrome_P450_fung"/>
</dbReference>
<dbReference type="Proteomes" id="UP000298030">
    <property type="component" value="Unassembled WGS sequence"/>
</dbReference>
<dbReference type="PRINTS" id="PR00463">
    <property type="entry name" value="EP450I"/>
</dbReference>
<reference evidence="14 15" key="1">
    <citation type="journal article" date="2019" name="Nat. Ecol. Evol.">
        <title>Megaphylogeny resolves global patterns of mushroom evolution.</title>
        <authorList>
            <person name="Varga T."/>
            <person name="Krizsan K."/>
            <person name="Foldi C."/>
            <person name="Dima B."/>
            <person name="Sanchez-Garcia M."/>
            <person name="Sanchez-Ramirez S."/>
            <person name="Szollosi G.J."/>
            <person name="Szarkandi J.G."/>
            <person name="Papp V."/>
            <person name="Albert L."/>
            <person name="Andreopoulos W."/>
            <person name="Angelini C."/>
            <person name="Antonin V."/>
            <person name="Barry K.W."/>
            <person name="Bougher N.L."/>
            <person name="Buchanan P."/>
            <person name="Buyck B."/>
            <person name="Bense V."/>
            <person name="Catcheside P."/>
            <person name="Chovatia M."/>
            <person name="Cooper J."/>
            <person name="Damon W."/>
            <person name="Desjardin D."/>
            <person name="Finy P."/>
            <person name="Geml J."/>
            <person name="Haridas S."/>
            <person name="Hughes K."/>
            <person name="Justo A."/>
            <person name="Karasinski D."/>
            <person name="Kautmanova I."/>
            <person name="Kiss B."/>
            <person name="Kocsube S."/>
            <person name="Kotiranta H."/>
            <person name="LaButti K.M."/>
            <person name="Lechner B.E."/>
            <person name="Liimatainen K."/>
            <person name="Lipzen A."/>
            <person name="Lukacs Z."/>
            <person name="Mihaltcheva S."/>
            <person name="Morgado L.N."/>
            <person name="Niskanen T."/>
            <person name="Noordeloos M.E."/>
            <person name="Ohm R.A."/>
            <person name="Ortiz-Santana B."/>
            <person name="Ovrebo C."/>
            <person name="Racz N."/>
            <person name="Riley R."/>
            <person name="Savchenko A."/>
            <person name="Shiryaev A."/>
            <person name="Soop K."/>
            <person name="Spirin V."/>
            <person name="Szebenyi C."/>
            <person name="Tomsovsky M."/>
            <person name="Tulloss R.E."/>
            <person name="Uehling J."/>
            <person name="Grigoriev I.V."/>
            <person name="Vagvolgyi C."/>
            <person name="Papp T."/>
            <person name="Martin F.M."/>
            <person name="Miettinen O."/>
            <person name="Hibbett D.S."/>
            <person name="Nagy L.G."/>
        </authorList>
    </citation>
    <scope>NUCLEOTIDE SEQUENCE [LARGE SCALE GENOMIC DNA]</scope>
    <source>
        <strain evidence="14 15">FP101781</strain>
    </source>
</reference>
<dbReference type="GO" id="GO:0016705">
    <property type="term" value="F:oxidoreductase activity, acting on paired donors, with incorporation or reduction of molecular oxygen"/>
    <property type="evidence" value="ECO:0007669"/>
    <property type="project" value="InterPro"/>
</dbReference>
<evidence type="ECO:0000313" key="14">
    <source>
        <dbReference type="EMBL" id="TEB29674.1"/>
    </source>
</evidence>
<dbReference type="GO" id="GO:0005506">
    <property type="term" value="F:iron ion binding"/>
    <property type="evidence" value="ECO:0007669"/>
    <property type="project" value="InterPro"/>
</dbReference>
<evidence type="ECO:0000256" key="10">
    <source>
        <dbReference type="ARBA" id="ARBA00023004"/>
    </source>
</evidence>
<keyword evidence="13" id="KW-0325">Glycoprotein</keyword>
<keyword evidence="11" id="KW-0503">Monooxygenase</keyword>
<evidence type="ECO:0000256" key="2">
    <source>
        <dbReference type="ARBA" id="ARBA00004167"/>
    </source>
</evidence>
<keyword evidence="8" id="KW-1133">Transmembrane helix</keyword>
<keyword evidence="10" id="KW-0408">Iron</keyword>
<dbReference type="InterPro" id="IPR001128">
    <property type="entry name" value="Cyt_P450"/>
</dbReference>
<keyword evidence="12" id="KW-0472">Membrane</keyword>
<evidence type="ECO:0000256" key="12">
    <source>
        <dbReference type="ARBA" id="ARBA00023136"/>
    </source>
</evidence>
<dbReference type="Pfam" id="PF00067">
    <property type="entry name" value="p450"/>
    <property type="match status" value="1"/>
</dbReference>
<evidence type="ECO:0000256" key="5">
    <source>
        <dbReference type="ARBA" id="ARBA00022617"/>
    </source>
</evidence>
<sequence length="128" mass="14827">MALVCALANNPEVQQKAQGELDTVIGSDRLPRVEHRPTLPYLNALMKELMYWYNPAPLAVPHYTKEDDEYDGYFIPEGTIIFPNIWSIMHDHSVFDRPLDFVPQRYLDADPTTMAMDPERIIFGFGRR</sequence>
<dbReference type="PANTHER" id="PTHR46300:SF2">
    <property type="entry name" value="CYTOCHROME P450 MONOOXYGENASE ALNH-RELATED"/>
    <property type="match status" value="1"/>
</dbReference>
<evidence type="ECO:0000313" key="15">
    <source>
        <dbReference type="Proteomes" id="UP000298030"/>
    </source>
</evidence>
<dbReference type="OrthoDB" id="2789670at2759"/>
<organism evidence="14 15">
    <name type="scientific">Coprinellus micaceus</name>
    <name type="common">Glistening ink-cap mushroom</name>
    <name type="synonym">Coprinus micaceus</name>
    <dbReference type="NCBI Taxonomy" id="71717"/>
    <lineage>
        <taxon>Eukaryota</taxon>
        <taxon>Fungi</taxon>
        <taxon>Dikarya</taxon>
        <taxon>Basidiomycota</taxon>
        <taxon>Agaricomycotina</taxon>
        <taxon>Agaricomycetes</taxon>
        <taxon>Agaricomycetidae</taxon>
        <taxon>Agaricales</taxon>
        <taxon>Agaricineae</taxon>
        <taxon>Psathyrellaceae</taxon>
        <taxon>Coprinellus</taxon>
    </lineage>
</organism>
<keyword evidence="5" id="KW-0349">Heme</keyword>
<comment type="caution">
    <text evidence="14">The sequence shown here is derived from an EMBL/GenBank/DDBJ whole genome shotgun (WGS) entry which is preliminary data.</text>
</comment>